<feature type="transmembrane region" description="Helical" evidence="1">
    <location>
        <begin position="122"/>
        <end position="139"/>
    </location>
</feature>
<evidence type="ECO:0000313" key="2">
    <source>
        <dbReference type="EMBL" id="GIH16660.1"/>
    </source>
</evidence>
<keyword evidence="3" id="KW-1185">Reference proteome</keyword>
<dbReference type="Proteomes" id="UP000642748">
    <property type="component" value="Unassembled WGS sequence"/>
</dbReference>
<gene>
    <name evidence="2" type="ORF">Raf01_48320</name>
</gene>
<feature type="transmembrane region" description="Helical" evidence="1">
    <location>
        <begin position="234"/>
        <end position="265"/>
    </location>
</feature>
<dbReference type="RefSeq" id="WP_203920235.1">
    <property type="nucleotide sequence ID" value="NZ_BONZ01000045.1"/>
</dbReference>
<keyword evidence="1" id="KW-0472">Membrane</keyword>
<feature type="transmembrane region" description="Helical" evidence="1">
    <location>
        <begin position="145"/>
        <end position="163"/>
    </location>
</feature>
<evidence type="ECO:0000256" key="1">
    <source>
        <dbReference type="SAM" id="Phobius"/>
    </source>
</evidence>
<dbReference type="EMBL" id="BONZ01000045">
    <property type="protein sequence ID" value="GIH16660.1"/>
    <property type="molecule type" value="Genomic_DNA"/>
</dbReference>
<keyword evidence="1" id="KW-1133">Transmembrane helix</keyword>
<proteinExistence type="predicted"/>
<protein>
    <recommendedName>
        <fullName evidence="4">HTTM domain-containing protein</fullName>
    </recommendedName>
</protein>
<feature type="transmembrane region" description="Helical" evidence="1">
    <location>
        <begin position="207"/>
        <end position="228"/>
    </location>
</feature>
<comment type="caution">
    <text evidence="2">The sequence shown here is derived from an EMBL/GenBank/DDBJ whole genome shotgun (WGS) entry which is preliminary data.</text>
</comment>
<accession>A0A8J3VRW5</accession>
<name>A0A8J3VRW5_9ACTN</name>
<sequence>MNVDTATGLRFVEVIASVGVVVSSLELLARPRLVDDASLMSWPVFRLRHPWFAGGASGAAIGRVLGFPRILGIVALRLVAALLLVALPTGGPVHVLLLGLVALGTSMLILRTTFGLDGADQLVLITFTTLALVAVHPSAVAARLGLWFIALQACLAYFTAGIYKVTSRTWWDGSALTGVLGTLSYGNRSLARWFDSHRRTALWCSRLFCASEAAFPLVLLCPAGWLPYFLVWGVVFHASCAIIMGLNDFVWAFVATYPAIAYVVLR</sequence>
<dbReference type="AlphaFoldDB" id="A0A8J3VRW5"/>
<evidence type="ECO:0000313" key="3">
    <source>
        <dbReference type="Proteomes" id="UP000642748"/>
    </source>
</evidence>
<reference evidence="2" key="1">
    <citation type="submission" date="2021-01" db="EMBL/GenBank/DDBJ databases">
        <title>Whole genome shotgun sequence of Rugosimonospora africana NBRC 104875.</title>
        <authorList>
            <person name="Komaki H."/>
            <person name="Tamura T."/>
        </authorList>
    </citation>
    <scope>NUCLEOTIDE SEQUENCE</scope>
    <source>
        <strain evidence="2">NBRC 104875</strain>
    </source>
</reference>
<organism evidence="2 3">
    <name type="scientific">Rugosimonospora africana</name>
    <dbReference type="NCBI Taxonomy" id="556532"/>
    <lineage>
        <taxon>Bacteria</taxon>
        <taxon>Bacillati</taxon>
        <taxon>Actinomycetota</taxon>
        <taxon>Actinomycetes</taxon>
        <taxon>Micromonosporales</taxon>
        <taxon>Micromonosporaceae</taxon>
        <taxon>Rugosimonospora</taxon>
    </lineage>
</organism>
<keyword evidence="1" id="KW-0812">Transmembrane</keyword>
<evidence type="ECO:0008006" key="4">
    <source>
        <dbReference type="Google" id="ProtNLM"/>
    </source>
</evidence>